<comment type="caution">
    <text evidence="3">The sequence shown here is derived from an EMBL/GenBank/DDBJ whole genome shotgun (WGS) entry which is preliminary data.</text>
</comment>
<feature type="domain" description="Xylose isomerase-like TIM barrel" evidence="2">
    <location>
        <begin position="21"/>
        <end position="250"/>
    </location>
</feature>
<dbReference type="InterPro" id="IPR050312">
    <property type="entry name" value="IolE/XylAMocC-like"/>
</dbReference>
<dbReference type="EMBL" id="JABEMB010000003">
    <property type="protein sequence ID" value="NNH03032.1"/>
    <property type="molecule type" value="Genomic_DNA"/>
</dbReference>
<name>A0A7Y2LYR0_9MICO</name>
<dbReference type="Gene3D" id="3.20.20.150">
    <property type="entry name" value="Divalent-metal-dependent TIM barrel enzymes"/>
    <property type="match status" value="1"/>
</dbReference>
<evidence type="ECO:0000259" key="2">
    <source>
        <dbReference type="Pfam" id="PF01261"/>
    </source>
</evidence>
<dbReference type="InterPro" id="IPR036237">
    <property type="entry name" value="Xyl_isomerase-like_sf"/>
</dbReference>
<dbReference type="AlphaFoldDB" id="A0A7Y2LYR0"/>
<dbReference type="SUPFAM" id="SSF51658">
    <property type="entry name" value="Xylose isomerase-like"/>
    <property type="match status" value="1"/>
</dbReference>
<keyword evidence="3" id="KW-0413">Isomerase</keyword>
<dbReference type="InterPro" id="IPR013022">
    <property type="entry name" value="Xyl_isomerase-like_TIM-brl"/>
</dbReference>
<evidence type="ECO:0000256" key="1">
    <source>
        <dbReference type="ARBA" id="ARBA00023277"/>
    </source>
</evidence>
<dbReference type="Pfam" id="PF01261">
    <property type="entry name" value="AP_endonuc_2"/>
    <property type="match status" value="1"/>
</dbReference>
<protein>
    <submittedName>
        <fullName evidence="3">Sugar phosphate isomerase/epimerase</fullName>
    </submittedName>
</protein>
<evidence type="ECO:0000313" key="4">
    <source>
        <dbReference type="Proteomes" id="UP000543598"/>
    </source>
</evidence>
<reference evidence="3 4" key="1">
    <citation type="submission" date="2020-05" db="EMBL/GenBank/DDBJ databases">
        <title>MicrobeNet Type strains.</title>
        <authorList>
            <person name="Nicholson A.C."/>
        </authorList>
    </citation>
    <scope>NUCLEOTIDE SEQUENCE [LARGE SCALE GENOMIC DNA]</scope>
    <source>
        <strain evidence="3 4">JCM 14282</strain>
    </source>
</reference>
<keyword evidence="4" id="KW-1185">Reference proteome</keyword>
<gene>
    <name evidence="3" type="ORF">HLA99_04055</name>
</gene>
<dbReference type="PANTHER" id="PTHR12110">
    <property type="entry name" value="HYDROXYPYRUVATE ISOMERASE"/>
    <property type="match status" value="1"/>
</dbReference>
<evidence type="ECO:0000313" key="3">
    <source>
        <dbReference type="EMBL" id="NNH03032.1"/>
    </source>
</evidence>
<dbReference type="RefSeq" id="WP_167034808.1">
    <property type="nucleotide sequence ID" value="NZ_BAAANA010000002.1"/>
</dbReference>
<dbReference type="Proteomes" id="UP000543598">
    <property type="component" value="Unassembled WGS sequence"/>
</dbReference>
<proteinExistence type="predicted"/>
<dbReference type="GO" id="GO:0016853">
    <property type="term" value="F:isomerase activity"/>
    <property type="evidence" value="ECO:0007669"/>
    <property type="project" value="UniProtKB-KW"/>
</dbReference>
<accession>A0A7Y2LYR0</accession>
<organism evidence="3 4">
    <name type="scientific">Microbacterium ulmi</name>
    <dbReference type="NCBI Taxonomy" id="179095"/>
    <lineage>
        <taxon>Bacteria</taxon>
        <taxon>Bacillati</taxon>
        <taxon>Actinomycetota</taxon>
        <taxon>Actinomycetes</taxon>
        <taxon>Micrococcales</taxon>
        <taxon>Microbacteriaceae</taxon>
        <taxon>Microbacterium</taxon>
    </lineage>
</organism>
<sequence>MTHQIQLGLVTDVVPLEDIASGWDFFEIPNAVHILPMHSEHIWRENRDRYRATGVPTPVASHYISGDNPLFGFGTEASGPSYDRDQQLFWASRSFRRMAEAGVKVAGVWGGFFRADNGYSTAKAWDDAVSFCNIIADEADKYGIQIALEPNADPATLFPSYAEGLAFAKSVRRDSVKMMVDLNYFLKLGESFDVVRNEPEYCLHVQMAGEGNGHSQPNVGPRTAAYDELFQLLKDIGYHGTVSVAAPWLSSTGADPIDYAYETTVTLEYMRALRDKFFG</sequence>
<keyword evidence="1" id="KW-0119">Carbohydrate metabolism</keyword>